<proteinExistence type="inferred from homology"/>
<evidence type="ECO:0000256" key="5">
    <source>
        <dbReference type="PROSITE-ProRule" id="PRU00277"/>
    </source>
</evidence>
<dbReference type="EC" id="5.2.1.8" evidence="6"/>
<evidence type="ECO:0000256" key="1">
    <source>
        <dbReference type="ARBA" id="ARBA00000971"/>
    </source>
</evidence>
<dbReference type="Proteomes" id="UP000602087">
    <property type="component" value="Unassembled WGS sequence"/>
</dbReference>
<dbReference type="Gene3D" id="3.10.50.40">
    <property type="match status" value="1"/>
</dbReference>
<evidence type="ECO:0000259" key="8">
    <source>
        <dbReference type="PROSITE" id="PS50059"/>
    </source>
</evidence>
<evidence type="ECO:0000256" key="6">
    <source>
        <dbReference type="RuleBase" id="RU003915"/>
    </source>
</evidence>
<accession>A0A934IE57</accession>
<dbReference type="InterPro" id="IPR001179">
    <property type="entry name" value="PPIase_FKBP_dom"/>
</dbReference>
<dbReference type="PROSITE" id="PS50059">
    <property type="entry name" value="FKBP_PPIASE"/>
    <property type="match status" value="1"/>
</dbReference>
<name>A0A934IE57_9MICO</name>
<dbReference type="InterPro" id="IPR046357">
    <property type="entry name" value="PPIase_dom_sf"/>
</dbReference>
<dbReference type="RefSeq" id="WP_198734655.1">
    <property type="nucleotide sequence ID" value="NZ_JAEINH010000015.1"/>
</dbReference>
<organism evidence="9 10">
    <name type="scientific">Sanguibacter suaedae</name>
    <dbReference type="NCBI Taxonomy" id="2795737"/>
    <lineage>
        <taxon>Bacteria</taxon>
        <taxon>Bacillati</taxon>
        <taxon>Actinomycetota</taxon>
        <taxon>Actinomycetes</taxon>
        <taxon>Micrococcales</taxon>
        <taxon>Sanguibacteraceae</taxon>
        <taxon>Sanguibacter</taxon>
    </lineage>
</organism>
<feature type="domain" description="PPIase FKBP-type" evidence="8">
    <location>
        <begin position="214"/>
        <end position="302"/>
    </location>
</feature>
<evidence type="ECO:0000313" key="9">
    <source>
        <dbReference type="EMBL" id="MBI9116085.1"/>
    </source>
</evidence>
<feature type="compositionally biased region" description="Low complexity" evidence="7">
    <location>
        <begin position="22"/>
        <end position="38"/>
    </location>
</feature>
<keyword evidence="10" id="KW-1185">Reference proteome</keyword>
<evidence type="ECO:0000256" key="4">
    <source>
        <dbReference type="ARBA" id="ARBA00023235"/>
    </source>
</evidence>
<dbReference type="SUPFAM" id="SSF54534">
    <property type="entry name" value="FKBP-like"/>
    <property type="match status" value="1"/>
</dbReference>
<dbReference type="FunFam" id="3.10.50.40:FF:000006">
    <property type="entry name" value="Peptidyl-prolyl cis-trans isomerase"/>
    <property type="match status" value="1"/>
</dbReference>
<evidence type="ECO:0000256" key="2">
    <source>
        <dbReference type="ARBA" id="ARBA00006577"/>
    </source>
</evidence>
<gene>
    <name evidence="9" type="ORF">JAV76_13785</name>
</gene>
<protein>
    <recommendedName>
        <fullName evidence="6">Peptidyl-prolyl cis-trans isomerase</fullName>
        <ecNumber evidence="6">5.2.1.8</ecNumber>
    </recommendedName>
</protein>
<comment type="catalytic activity">
    <reaction evidence="1 5 6">
        <text>[protein]-peptidylproline (omega=180) = [protein]-peptidylproline (omega=0)</text>
        <dbReference type="Rhea" id="RHEA:16237"/>
        <dbReference type="Rhea" id="RHEA-COMP:10747"/>
        <dbReference type="Rhea" id="RHEA-COMP:10748"/>
        <dbReference type="ChEBI" id="CHEBI:83833"/>
        <dbReference type="ChEBI" id="CHEBI:83834"/>
        <dbReference type="EC" id="5.2.1.8"/>
    </reaction>
</comment>
<dbReference type="PANTHER" id="PTHR43811:SF19">
    <property type="entry name" value="39 KDA FK506-BINDING NUCLEAR PROTEIN"/>
    <property type="match status" value="1"/>
</dbReference>
<dbReference type="GO" id="GO:0003755">
    <property type="term" value="F:peptidyl-prolyl cis-trans isomerase activity"/>
    <property type="evidence" value="ECO:0007669"/>
    <property type="project" value="UniProtKB-UniRule"/>
</dbReference>
<keyword evidence="3 5" id="KW-0697">Rotamase</keyword>
<dbReference type="AlphaFoldDB" id="A0A934IE57"/>
<sequence length="302" mass="30755">MTALTLGAALLLTACGDDSDDATATPSATDAASTAPEATAEDVAALEAVTYDGEVGSKPTIGLTPPFEVTGVVARVASEGTGEVPEGDEVWVHVLQVDGSTGDELGTSWEGTPEVLDLSMAPEGDPLAEVLRGAPIGSQLLFAAPDQAGGERSIITAMEVVEPLPAITPDAGMPTVTFDEAGKPSIELTPGYAGPEDLVVQVLEEGDGAVVESGQTVSVNYTGWLQSNGEQFDSSWDRGTPFDTVIGERAVIAGWDEGIVGQKVGSKLLLVIPSDLAYGDAGQSSIPGGATLVFVVEILEAS</sequence>
<dbReference type="Pfam" id="PF00254">
    <property type="entry name" value="FKBP_C"/>
    <property type="match status" value="1"/>
</dbReference>
<feature type="region of interest" description="Disordered" evidence="7">
    <location>
        <begin position="17"/>
        <end position="38"/>
    </location>
</feature>
<evidence type="ECO:0000313" key="10">
    <source>
        <dbReference type="Proteomes" id="UP000602087"/>
    </source>
</evidence>
<dbReference type="PANTHER" id="PTHR43811">
    <property type="entry name" value="FKBP-TYPE PEPTIDYL-PROLYL CIS-TRANS ISOMERASE FKPA"/>
    <property type="match status" value="1"/>
</dbReference>
<comment type="similarity">
    <text evidence="2 6">Belongs to the FKBP-type PPIase family.</text>
</comment>
<comment type="caution">
    <text evidence="9">The sequence shown here is derived from an EMBL/GenBank/DDBJ whole genome shotgun (WGS) entry which is preliminary data.</text>
</comment>
<dbReference type="EMBL" id="JAEINH010000015">
    <property type="protein sequence ID" value="MBI9116085.1"/>
    <property type="molecule type" value="Genomic_DNA"/>
</dbReference>
<reference evidence="9" key="1">
    <citation type="submission" date="2020-12" db="EMBL/GenBank/DDBJ databases">
        <title>Sanguibacter suaedae sp. nov., isolated from Suaeda aralocaspica.</title>
        <authorList>
            <person name="Ma Q."/>
        </authorList>
    </citation>
    <scope>NUCLEOTIDE SEQUENCE</scope>
    <source>
        <strain evidence="9">YZGR15</strain>
    </source>
</reference>
<keyword evidence="4 5" id="KW-0413">Isomerase</keyword>
<evidence type="ECO:0000256" key="7">
    <source>
        <dbReference type="SAM" id="MobiDB-lite"/>
    </source>
</evidence>
<evidence type="ECO:0000256" key="3">
    <source>
        <dbReference type="ARBA" id="ARBA00023110"/>
    </source>
</evidence>